<keyword evidence="2" id="KW-0812">Transmembrane</keyword>
<dbReference type="Proteomes" id="UP000642748">
    <property type="component" value="Unassembled WGS sequence"/>
</dbReference>
<keyword evidence="2" id="KW-0472">Membrane</keyword>
<feature type="region of interest" description="Disordered" evidence="1">
    <location>
        <begin position="1"/>
        <end position="27"/>
    </location>
</feature>
<dbReference type="InterPro" id="IPR018688">
    <property type="entry name" value="PpoB2-like"/>
</dbReference>
<feature type="transmembrane region" description="Helical" evidence="2">
    <location>
        <begin position="32"/>
        <end position="51"/>
    </location>
</feature>
<gene>
    <name evidence="3" type="ORF">Raf01_49600</name>
</gene>
<feature type="transmembrane region" description="Helical" evidence="2">
    <location>
        <begin position="71"/>
        <end position="92"/>
    </location>
</feature>
<feature type="transmembrane region" description="Helical" evidence="2">
    <location>
        <begin position="104"/>
        <end position="126"/>
    </location>
</feature>
<dbReference type="AlphaFoldDB" id="A0A8J3QTZ1"/>
<comment type="caution">
    <text evidence="3">The sequence shown here is derived from an EMBL/GenBank/DDBJ whole genome shotgun (WGS) entry which is preliminary data.</text>
</comment>
<feature type="transmembrane region" description="Helical" evidence="2">
    <location>
        <begin position="214"/>
        <end position="238"/>
    </location>
</feature>
<protein>
    <recommendedName>
        <fullName evidence="5">DUF2182 domain-containing protein</fullName>
    </recommendedName>
</protein>
<accession>A0A8J3QTZ1</accession>
<evidence type="ECO:0000313" key="4">
    <source>
        <dbReference type="Proteomes" id="UP000642748"/>
    </source>
</evidence>
<evidence type="ECO:0000256" key="1">
    <source>
        <dbReference type="SAM" id="MobiDB-lite"/>
    </source>
</evidence>
<dbReference type="Pfam" id="PF09948">
    <property type="entry name" value="PpoB2"/>
    <property type="match status" value="1"/>
</dbReference>
<keyword evidence="4" id="KW-1185">Reference proteome</keyword>
<organism evidence="3 4">
    <name type="scientific">Rugosimonospora africana</name>
    <dbReference type="NCBI Taxonomy" id="556532"/>
    <lineage>
        <taxon>Bacteria</taxon>
        <taxon>Bacillati</taxon>
        <taxon>Actinomycetota</taxon>
        <taxon>Actinomycetes</taxon>
        <taxon>Micromonosporales</taxon>
        <taxon>Micromonosporaceae</taxon>
        <taxon>Rugosimonospora</taxon>
    </lineage>
</organism>
<evidence type="ECO:0000256" key="2">
    <source>
        <dbReference type="SAM" id="Phobius"/>
    </source>
</evidence>
<feature type="compositionally biased region" description="Low complexity" evidence="1">
    <location>
        <begin position="15"/>
        <end position="27"/>
    </location>
</feature>
<reference evidence="3" key="1">
    <citation type="submission" date="2021-01" db="EMBL/GenBank/DDBJ databases">
        <title>Whole genome shotgun sequence of Rugosimonospora africana NBRC 104875.</title>
        <authorList>
            <person name="Komaki H."/>
            <person name="Tamura T."/>
        </authorList>
    </citation>
    <scope>NUCLEOTIDE SEQUENCE</scope>
    <source>
        <strain evidence="3">NBRC 104875</strain>
    </source>
</reference>
<keyword evidence="2" id="KW-1133">Transmembrane helix</keyword>
<evidence type="ECO:0000313" key="3">
    <source>
        <dbReference type="EMBL" id="GIH16788.1"/>
    </source>
</evidence>
<name>A0A8J3QTZ1_9ACTN</name>
<feature type="transmembrane region" description="Helical" evidence="2">
    <location>
        <begin position="132"/>
        <end position="149"/>
    </location>
</feature>
<dbReference type="EMBL" id="BONZ01000046">
    <property type="protein sequence ID" value="GIH16788.1"/>
    <property type="molecule type" value="Genomic_DNA"/>
</dbReference>
<feature type="transmembrane region" description="Helical" evidence="2">
    <location>
        <begin position="169"/>
        <end position="202"/>
    </location>
</feature>
<sequence length="241" mass="25547">MEEPMEPSGTVGTESRTSAPGARTSSTTTATVAAMTATLGLAAVSWVVAVWQMNNGMDMGVATRLGPFASFITLWMPMMAAMMLPGAAPAVLRRLRSGGRMHTVPLFVGSYLAVWTLVGVAVYALYRPHGPYAAGAIAIMAGLFELSPFKRHWRRRCRERVQSGLMFGLHCVGSCIGLMLMVVAISVMSVTWMSVAAVLVLTQKLLPVKAAIDVPLALAIVGLGILIWVAPSSVPGLMPTM</sequence>
<proteinExistence type="predicted"/>
<evidence type="ECO:0008006" key="5">
    <source>
        <dbReference type="Google" id="ProtNLM"/>
    </source>
</evidence>